<dbReference type="SUPFAM" id="SSF55166">
    <property type="entry name" value="Hedgehog/DD-peptidase"/>
    <property type="match status" value="1"/>
</dbReference>
<organism evidence="2 3">
    <name type="scientific">Chitinophaga dinghuensis</name>
    <dbReference type="NCBI Taxonomy" id="1539050"/>
    <lineage>
        <taxon>Bacteria</taxon>
        <taxon>Pseudomonadati</taxon>
        <taxon>Bacteroidota</taxon>
        <taxon>Chitinophagia</taxon>
        <taxon>Chitinophagales</taxon>
        <taxon>Chitinophagaceae</taxon>
        <taxon>Chitinophaga</taxon>
    </lineage>
</organism>
<feature type="domain" description="D-alanyl-D-alanine carboxypeptidase-like core" evidence="1">
    <location>
        <begin position="8"/>
        <end position="108"/>
    </location>
</feature>
<keyword evidence="3" id="KW-1185">Reference proteome</keyword>
<gene>
    <name evidence="2" type="ORF">CLV59_108124</name>
</gene>
<dbReference type="EMBL" id="QLMA01000008">
    <property type="protein sequence ID" value="RAJ76605.1"/>
    <property type="molecule type" value="Genomic_DNA"/>
</dbReference>
<dbReference type="GO" id="GO:0006508">
    <property type="term" value="P:proteolysis"/>
    <property type="evidence" value="ECO:0007669"/>
    <property type="project" value="InterPro"/>
</dbReference>
<keyword evidence="2" id="KW-0121">Carboxypeptidase</keyword>
<keyword evidence="2" id="KW-0645">Protease</keyword>
<dbReference type="Proteomes" id="UP000249819">
    <property type="component" value="Unassembled WGS sequence"/>
</dbReference>
<proteinExistence type="predicted"/>
<dbReference type="Pfam" id="PF02557">
    <property type="entry name" value="VanY"/>
    <property type="match status" value="1"/>
</dbReference>
<protein>
    <submittedName>
        <fullName evidence="2">D-alanyl-D-alanine carboxypeptidase-like protein</fullName>
    </submittedName>
</protein>
<reference evidence="2 3" key="1">
    <citation type="submission" date="2018-06" db="EMBL/GenBank/DDBJ databases">
        <title>Genomic Encyclopedia of Archaeal and Bacterial Type Strains, Phase II (KMG-II): from individual species to whole genera.</title>
        <authorList>
            <person name="Goeker M."/>
        </authorList>
    </citation>
    <scope>NUCLEOTIDE SEQUENCE [LARGE SCALE GENOMIC DNA]</scope>
    <source>
        <strain evidence="2 3">DSM 29821</strain>
    </source>
</reference>
<accession>A0A327VMM3</accession>
<evidence type="ECO:0000259" key="1">
    <source>
        <dbReference type="Pfam" id="PF02557"/>
    </source>
</evidence>
<dbReference type="OrthoDB" id="9799970at2"/>
<dbReference type="GO" id="GO:0004180">
    <property type="term" value="F:carboxypeptidase activity"/>
    <property type="evidence" value="ECO:0007669"/>
    <property type="project" value="UniProtKB-KW"/>
</dbReference>
<dbReference type="Gene3D" id="3.30.1380.10">
    <property type="match status" value="1"/>
</dbReference>
<dbReference type="InterPro" id="IPR009045">
    <property type="entry name" value="Zn_M74/Hedgehog-like"/>
</dbReference>
<sequence>MLDLLTDEFGALAEELLENCRQQGIIMVPYEKLRTPAVQANHWKAGRSAADIHDTRKRLLQQDCQFLLECIDKATPQQRHQSLTNALPGCSWHQWGEAMDCYWSLNGRDIWDIAYLDADNRNGYKVYATEARKLGLEAGYFWDSIQDGVHVQLRKEASPLVCYSLKMINDVMEEYFS</sequence>
<name>A0A327VMM3_9BACT</name>
<dbReference type="AlphaFoldDB" id="A0A327VMM3"/>
<evidence type="ECO:0000313" key="2">
    <source>
        <dbReference type="EMBL" id="RAJ76605.1"/>
    </source>
</evidence>
<dbReference type="InterPro" id="IPR003709">
    <property type="entry name" value="VanY-like_core_dom"/>
</dbReference>
<comment type="caution">
    <text evidence="2">The sequence shown here is derived from an EMBL/GenBank/DDBJ whole genome shotgun (WGS) entry which is preliminary data.</text>
</comment>
<dbReference type="RefSeq" id="WP_111594330.1">
    <property type="nucleotide sequence ID" value="NZ_QLMA01000008.1"/>
</dbReference>
<evidence type="ECO:0000313" key="3">
    <source>
        <dbReference type="Proteomes" id="UP000249819"/>
    </source>
</evidence>
<keyword evidence="2" id="KW-0378">Hydrolase</keyword>
<dbReference type="CDD" id="cd14845">
    <property type="entry name" value="L-Ala-D-Glu_peptidase_like"/>
    <property type="match status" value="1"/>
</dbReference>